<keyword evidence="4" id="KW-1185">Reference proteome</keyword>
<feature type="chain" id="PRO_5024454183" evidence="2">
    <location>
        <begin position="22"/>
        <end position="150"/>
    </location>
</feature>
<evidence type="ECO:0000256" key="1">
    <source>
        <dbReference type="SAM" id="MobiDB-lite"/>
    </source>
</evidence>
<name>A0A5Q0TJ52_9VIBR</name>
<organism evidence="3 4">
    <name type="scientific">Vibrio algicola</name>
    <dbReference type="NCBI Taxonomy" id="2662262"/>
    <lineage>
        <taxon>Bacteria</taxon>
        <taxon>Pseudomonadati</taxon>
        <taxon>Pseudomonadota</taxon>
        <taxon>Gammaproteobacteria</taxon>
        <taxon>Vibrionales</taxon>
        <taxon>Vibrionaceae</taxon>
        <taxon>Vibrio</taxon>
    </lineage>
</organism>
<dbReference type="RefSeq" id="WP_153448420.1">
    <property type="nucleotide sequence ID" value="NZ_CP045700.1"/>
</dbReference>
<dbReference type="Proteomes" id="UP000348942">
    <property type="component" value="Chromosome 2"/>
</dbReference>
<protein>
    <submittedName>
        <fullName evidence="3">Uncharacterized protein</fullName>
    </submittedName>
</protein>
<reference evidence="3 4" key="1">
    <citation type="submission" date="2019-10" db="EMBL/GenBank/DDBJ databases">
        <title>Vibrio sp. nov., isolated from Coralline algae surface.</title>
        <authorList>
            <person name="Geng Y."/>
            <person name="Zhang X."/>
        </authorList>
    </citation>
    <scope>NUCLEOTIDE SEQUENCE [LARGE SCALE GENOMIC DNA]</scope>
    <source>
        <strain evidence="3 4">SM1977</strain>
    </source>
</reference>
<sequence>MNIKNLVIAVFCAAIFSSFYASDVFKYAQAESSKINTSDPKPVSNSANASNNGIEPMSNNIDIDDSHLSCNITGHILTLGIKTQSIKVIKVKIVTKTNNTMLSQVSGRSNNNFQINVQELPIHLFIATDVTALNAEQHFKINQQCQIEKQ</sequence>
<evidence type="ECO:0000313" key="3">
    <source>
        <dbReference type="EMBL" id="QGA66286.1"/>
    </source>
</evidence>
<feature type="region of interest" description="Disordered" evidence="1">
    <location>
        <begin position="35"/>
        <end position="54"/>
    </location>
</feature>
<accession>A0A5Q0TJ52</accession>
<proteinExistence type="predicted"/>
<evidence type="ECO:0000313" key="4">
    <source>
        <dbReference type="Proteomes" id="UP000348942"/>
    </source>
</evidence>
<dbReference type="AlphaFoldDB" id="A0A5Q0TJ52"/>
<feature type="signal peptide" evidence="2">
    <location>
        <begin position="1"/>
        <end position="21"/>
    </location>
</feature>
<evidence type="ECO:0000256" key="2">
    <source>
        <dbReference type="SAM" id="SignalP"/>
    </source>
</evidence>
<gene>
    <name evidence="3" type="ORF">GFB47_12675</name>
</gene>
<dbReference type="EMBL" id="CP045700">
    <property type="protein sequence ID" value="QGA66286.1"/>
    <property type="molecule type" value="Genomic_DNA"/>
</dbReference>
<keyword evidence="2" id="KW-0732">Signal</keyword>